<comment type="catalytic activity">
    <reaction evidence="12">
        <text>L-seryl-[protein] + ATP = O-phospho-L-seryl-[protein] + ADP + H(+)</text>
        <dbReference type="Rhea" id="RHEA:17989"/>
        <dbReference type="Rhea" id="RHEA-COMP:9863"/>
        <dbReference type="Rhea" id="RHEA-COMP:11604"/>
        <dbReference type="ChEBI" id="CHEBI:15378"/>
        <dbReference type="ChEBI" id="CHEBI:29999"/>
        <dbReference type="ChEBI" id="CHEBI:30616"/>
        <dbReference type="ChEBI" id="CHEBI:83421"/>
        <dbReference type="ChEBI" id="CHEBI:456216"/>
        <dbReference type="EC" id="2.7.11.1"/>
    </reaction>
</comment>
<evidence type="ECO:0000256" key="6">
    <source>
        <dbReference type="ARBA" id="ARBA00022679"/>
    </source>
</evidence>
<dbReference type="GO" id="GO:0004711">
    <property type="term" value="F:ribosomal protein S6 kinase activity"/>
    <property type="evidence" value="ECO:0007669"/>
    <property type="project" value="InterPro"/>
</dbReference>
<dbReference type="Proteomes" id="UP000694571">
    <property type="component" value="Unplaced"/>
</dbReference>
<evidence type="ECO:0000256" key="10">
    <source>
        <dbReference type="ARBA" id="ARBA00022840"/>
    </source>
</evidence>
<dbReference type="Pfam" id="PF00069">
    <property type="entry name" value="Pkinase"/>
    <property type="match status" value="2"/>
</dbReference>
<feature type="active site" description="Proton acceptor" evidence="13">
    <location>
        <position position="170"/>
    </location>
</feature>
<sequence>QWRTRPEGPWPYFCPVLLQEEGVVKEVDISHHVKAGFEKADPSQFELLKVLGQGSYGKVFLVRKVKGSDAGQLYAMKVLKKATLKVRDRVRSKMERDILAEVNHPFIVKLHYAFQTEGKLYLILDFLRGGDLFTRLSKEVMFTEEDVKFYLAELALALDHLHGLGIIYRDLKPENILLDEEGHIKITDFGLSKEAIDHDKRAYSFCGTIEYMAPEVVNRRGHTQSADWWSFGVLMFEMLTGSLPFQGKDRKETMALVLKAKLGMPQFLSAEAQSLLRALFKRNPCNRLGAGLDGVEEIKRHPFFATIDWNKLYRKEIKPPFKPAVGRPEDTFHFDPEFTTRTPTDSPGVPPSANAHHLFRGFSFVASSLAPDGALRPLPLQQLHGNNIHFTDGYEIKEDIGVGSYSVCKRCVHKATDAEYAVKIIDKSKRDPSEEIEILLRYGQHPNIITLKDVYDDGKCVYLVMELMRGGELLDRILRQRCFSEREASDVLCTIAKTMDYLHSQGVVHRDLKPSNILYMDESGNPESIRICDFGFAKQLRAENGLLMTPCYTANFVAPEVLKRQGYDAACDIWSLGILLYTMLAGFTPFANGPDDTPKDILARIGSGKYALSGGNWDSISDAAKDVVSKMLHVDPHQRLTAVQVLKHPWIVNREYLSQNQLSRQDVHLVKGAMAATYFALNRTPQAPRLEPVLSSSLAQRRGMKRLTSTRL</sequence>
<evidence type="ECO:0000256" key="13">
    <source>
        <dbReference type="PIRSR" id="PIRSR000606-50"/>
    </source>
</evidence>
<dbReference type="Ensembl" id="ENSSSCT00050002857.1">
    <property type="protein sequence ID" value="ENSSSCP00050000906.1"/>
    <property type="gene ID" value="ENSSSCG00050002126.1"/>
</dbReference>
<dbReference type="PROSITE" id="PS50011">
    <property type="entry name" value="PROTEIN_KINASE_DOM"/>
    <property type="match status" value="2"/>
</dbReference>
<dbReference type="PIRSF" id="PIRSF000606">
    <property type="entry name" value="Ribsml_S6_kin_2"/>
    <property type="match status" value="1"/>
</dbReference>
<dbReference type="InterPro" id="IPR000961">
    <property type="entry name" value="AGC-kinase_C"/>
</dbReference>
<gene>
    <name evidence="18" type="primary">RPS6KA2</name>
</gene>
<evidence type="ECO:0000256" key="5">
    <source>
        <dbReference type="ARBA" id="ARBA00022553"/>
    </source>
</evidence>
<keyword evidence="7" id="KW-0677">Repeat</keyword>
<evidence type="ECO:0000256" key="14">
    <source>
        <dbReference type="PIRSR" id="PIRSR000606-51"/>
    </source>
</evidence>
<dbReference type="InterPro" id="IPR008271">
    <property type="entry name" value="Ser/Thr_kinase_AS"/>
</dbReference>
<evidence type="ECO:0000256" key="4">
    <source>
        <dbReference type="ARBA" id="ARBA00022527"/>
    </source>
</evidence>
<evidence type="ECO:0000256" key="7">
    <source>
        <dbReference type="ARBA" id="ARBA00022737"/>
    </source>
</evidence>
<dbReference type="InterPro" id="IPR041906">
    <property type="entry name" value="RSK_N"/>
</dbReference>
<feature type="binding site" evidence="14 15">
    <location>
        <position position="77"/>
    </location>
    <ligand>
        <name>ATP</name>
        <dbReference type="ChEBI" id="CHEBI:30616"/>
    </ligand>
</feature>
<evidence type="ECO:0000259" key="17">
    <source>
        <dbReference type="PROSITE" id="PS51285"/>
    </source>
</evidence>
<dbReference type="SMART" id="SM00220">
    <property type="entry name" value="S_TKc"/>
    <property type="match status" value="2"/>
</dbReference>
<dbReference type="GO" id="GO:0000287">
    <property type="term" value="F:magnesium ion binding"/>
    <property type="evidence" value="ECO:0007669"/>
    <property type="project" value="InterPro"/>
</dbReference>
<dbReference type="FunFam" id="1.10.510.10:FF:000010">
    <property type="entry name" value="Ribosomal protein S6 kinase"/>
    <property type="match status" value="1"/>
</dbReference>
<keyword evidence="8 14" id="KW-0547">Nucleotide-binding</keyword>
<feature type="active site" description="Proton acceptor" evidence="13">
    <location>
        <position position="511"/>
    </location>
</feature>
<evidence type="ECO:0000256" key="15">
    <source>
        <dbReference type="PROSITE-ProRule" id="PRU10141"/>
    </source>
</evidence>
<dbReference type="Gene3D" id="1.10.510.10">
    <property type="entry name" value="Transferase(Phosphotransferase) domain 1"/>
    <property type="match status" value="2"/>
</dbReference>
<feature type="binding site" evidence="14">
    <location>
        <begin position="51"/>
        <end position="59"/>
    </location>
    <ligand>
        <name>ATP</name>
        <dbReference type="ChEBI" id="CHEBI:30616"/>
    </ligand>
</feature>
<feature type="binding site" evidence="14 15">
    <location>
        <position position="423"/>
    </location>
    <ligand>
        <name>ATP</name>
        <dbReference type="ChEBI" id="CHEBI:30616"/>
    </ligand>
</feature>
<name>A0A8D1JNS2_PIG</name>
<reference evidence="18" key="1">
    <citation type="submission" date="2025-08" db="UniProtKB">
        <authorList>
            <consortium name="Ensembl"/>
        </authorList>
    </citation>
    <scope>IDENTIFICATION</scope>
</reference>
<keyword evidence="6" id="KW-0808">Transferase</keyword>
<dbReference type="CDD" id="cd14178">
    <property type="entry name" value="STKc_RSK3_C"/>
    <property type="match status" value="1"/>
</dbReference>
<evidence type="ECO:0000256" key="12">
    <source>
        <dbReference type="ARBA" id="ARBA00048679"/>
    </source>
</evidence>
<keyword evidence="10 14" id="KW-0067">ATP-binding</keyword>
<dbReference type="InterPro" id="IPR017441">
    <property type="entry name" value="Protein_kinase_ATP_BS"/>
</dbReference>
<evidence type="ECO:0000256" key="2">
    <source>
        <dbReference type="ARBA" id="ARBA00009804"/>
    </source>
</evidence>
<dbReference type="PANTHER" id="PTHR24351">
    <property type="entry name" value="RIBOSOMAL PROTEIN S6 KINASE"/>
    <property type="match status" value="1"/>
</dbReference>
<dbReference type="PROSITE" id="PS51285">
    <property type="entry name" value="AGC_KINASE_CTER"/>
    <property type="match status" value="1"/>
</dbReference>
<dbReference type="Pfam" id="PF00433">
    <property type="entry name" value="Pkinase_C"/>
    <property type="match status" value="1"/>
</dbReference>
<dbReference type="InterPro" id="IPR017892">
    <property type="entry name" value="Pkinase_C"/>
</dbReference>
<evidence type="ECO:0000313" key="18">
    <source>
        <dbReference type="Ensembl" id="ENSSSCP00050000906.1"/>
    </source>
</evidence>
<dbReference type="FunFam" id="3.30.200.20:FF:000121">
    <property type="entry name" value="Ribosomal protein S6 kinase"/>
    <property type="match status" value="1"/>
</dbReference>
<keyword evidence="4" id="KW-0723">Serine/threonine-protein kinase</keyword>
<feature type="domain" description="Protein kinase" evidence="16">
    <location>
        <begin position="394"/>
        <end position="651"/>
    </location>
</feature>
<protein>
    <recommendedName>
        <fullName evidence="3">non-specific serine/threonine protein kinase</fullName>
        <ecNumber evidence="3">2.7.11.1</ecNumber>
    </recommendedName>
</protein>
<dbReference type="AlphaFoldDB" id="A0A8D1JNS2"/>
<evidence type="ECO:0000259" key="16">
    <source>
        <dbReference type="PROSITE" id="PS50011"/>
    </source>
</evidence>
<evidence type="ECO:0000313" key="19">
    <source>
        <dbReference type="Proteomes" id="UP000694571"/>
    </source>
</evidence>
<organism evidence="18 19">
    <name type="scientific">Sus scrofa</name>
    <name type="common">Pig</name>
    <dbReference type="NCBI Taxonomy" id="9823"/>
    <lineage>
        <taxon>Eukaryota</taxon>
        <taxon>Metazoa</taxon>
        <taxon>Chordata</taxon>
        <taxon>Craniata</taxon>
        <taxon>Vertebrata</taxon>
        <taxon>Euteleostomi</taxon>
        <taxon>Mammalia</taxon>
        <taxon>Eutheria</taxon>
        <taxon>Laurasiatheria</taxon>
        <taxon>Artiodactyla</taxon>
        <taxon>Suina</taxon>
        <taxon>Suidae</taxon>
        <taxon>Sus</taxon>
    </lineage>
</organism>
<feature type="binding site" evidence="14">
    <location>
        <begin position="400"/>
        <end position="408"/>
    </location>
    <ligand>
        <name>ATP</name>
        <dbReference type="ChEBI" id="CHEBI:30616"/>
    </ligand>
</feature>
<dbReference type="FunFam" id="1.10.510.10:FF:000041">
    <property type="entry name" value="Ribosomal protein S6 kinase"/>
    <property type="match status" value="1"/>
</dbReference>
<dbReference type="InterPro" id="IPR042766">
    <property type="entry name" value="RSK3_STKc"/>
</dbReference>
<feature type="domain" description="Protein kinase" evidence="16">
    <location>
        <begin position="45"/>
        <end position="304"/>
    </location>
</feature>
<dbReference type="CDD" id="cd05582">
    <property type="entry name" value="STKc_RSK_N"/>
    <property type="match status" value="1"/>
</dbReference>
<accession>A0A8D1JNS2</accession>
<evidence type="ECO:0000256" key="3">
    <source>
        <dbReference type="ARBA" id="ARBA00012513"/>
    </source>
</evidence>
<proteinExistence type="inferred from homology"/>
<dbReference type="EC" id="2.7.11.1" evidence="3"/>
<dbReference type="SMART" id="SM00133">
    <property type="entry name" value="S_TK_X"/>
    <property type="match status" value="1"/>
</dbReference>
<dbReference type="FunFam" id="3.30.200.20:FF:000013">
    <property type="entry name" value="Ribosomal protein S6 kinase"/>
    <property type="match status" value="1"/>
</dbReference>
<keyword evidence="5" id="KW-0597">Phosphoprotein</keyword>
<evidence type="ECO:0000256" key="9">
    <source>
        <dbReference type="ARBA" id="ARBA00022777"/>
    </source>
</evidence>
<comment type="similarity">
    <text evidence="2">Belongs to the protein kinase superfamily. AGC Ser/Thr protein kinase family. S6 kinase subfamily.</text>
</comment>
<dbReference type="PROSITE" id="PS00108">
    <property type="entry name" value="PROTEIN_KINASE_ST"/>
    <property type="match status" value="2"/>
</dbReference>
<comment type="catalytic activity">
    <reaction evidence="11">
        <text>L-threonyl-[protein] + ATP = O-phospho-L-threonyl-[protein] + ADP + H(+)</text>
        <dbReference type="Rhea" id="RHEA:46608"/>
        <dbReference type="Rhea" id="RHEA-COMP:11060"/>
        <dbReference type="Rhea" id="RHEA-COMP:11605"/>
        <dbReference type="ChEBI" id="CHEBI:15378"/>
        <dbReference type="ChEBI" id="CHEBI:30013"/>
        <dbReference type="ChEBI" id="CHEBI:30616"/>
        <dbReference type="ChEBI" id="CHEBI:61977"/>
        <dbReference type="ChEBI" id="CHEBI:456216"/>
        <dbReference type="EC" id="2.7.11.1"/>
    </reaction>
</comment>
<dbReference type="InterPro" id="IPR000719">
    <property type="entry name" value="Prot_kinase_dom"/>
</dbReference>
<dbReference type="GO" id="GO:0035556">
    <property type="term" value="P:intracellular signal transduction"/>
    <property type="evidence" value="ECO:0007669"/>
    <property type="project" value="InterPro"/>
</dbReference>
<dbReference type="GO" id="GO:0005524">
    <property type="term" value="F:ATP binding"/>
    <property type="evidence" value="ECO:0007669"/>
    <property type="project" value="UniProtKB-UniRule"/>
</dbReference>
<evidence type="ECO:0000256" key="11">
    <source>
        <dbReference type="ARBA" id="ARBA00047899"/>
    </source>
</evidence>
<dbReference type="SUPFAM" id="SSF56112">
    <property type="entry name" value="Protein kinase-like (PK-like)"/>
    <property type="match status" value="2"/>
</dbReference>
<keyword evidence="9" id="KW-0418">Kinase</keyword>
<comment type="cofactor">
    <cofactor evidence="1">
        <name>Mg(2+)</name>
        <dbReference type="ChEBI" id="CHEBI:18420"/>
    </cofactor>
</comment>
<dbReference type="Gene3D" id="3.30.200.20">
    <property type="entry name" value="Phosphorylase Kinase, domain 1"/>
    <property type="match status" value="2"/>
</dbReference>
<dbReference type="InterPro" id="IPR011009">
    <property type="entry name" value="Kinase-like_dom_sf"/>
</dbReference>
<feature type="domain" description="AGC-kinase C-terminal" evidence="17">
    <location>
        <begin position="305"/>
        <end position="374"/>
    </location>
</feature>
<dbReference type="PROSITE" id="PS00107">
    <property type="entry name" value="PROTEIN_KINASE_ATP"/>
    <property type="match status" value="2"/>
</dbReference>
<evidence type="ECO:0000256" key="8">
    <source>
        <dbReference type="ARBA" id="ARBA00022741"/>
    </source>
</evidence>
<dbReference type="InterPro" id="IPR016239">
    <property type="entry name" value="Ribosomal_S6_kinase_II"/>
</dbReference>
<evidence type="ECO:0000256" key="1">
    <source>
        <dbReference type="ARBA" id="ARBA00001946"/>
    </source>
</evidence>